<dbReference type="Gene3D" id="3.40.50.150">
    <property type="entry name" value="Vaccinia Virus protein VP39"/>
    <property type="match status" value="1"/>
</dbReference>
<comment type="similarity">
    <text evidence="5">Belongs to the class I-like SAM-binding methyltransferase superfamily. MenG/UbiE family.</text>
</comment>
<dbReference type="OrthoDB" id="9808140at2"/>
<evidence type="ECO:0000256" key="1">
    <source>
        <dbReference type="ARBA" id="ARBA00022428"/>
    </source>
</evidence>
<dbReference type="Pfam" id="PF01209">
    <property type="entry name" value="Ubie_methyltran"/>
    <property type="match status" value="1"/>
</dbReference>
<dbReference type="PANTHER" id="PTHR43591:SF24">
    <property type="entry name" value="2-METHOXY-6-POLYPRENYL-1,4-BENZOQUINOL METHYLASE, MITOCHONDRIAL"/>
    <property type="match status" value="1"/>
</dbReference>
<comment type="caution">
    <text evidence="5">Lacks conserved residue(s) required for the propagation of feature annotation.</text>
</comment>
<sequence length="248" mass="28189">MASFQMPSSDTKADFVRVNFNKIASKYDRFNDCSSFFLHRSWKNKLVEEIETETKGPLRVLDLCCGTGDISVRLEKSQRVESLLSLDFSENMLEVAKTRLEKPISQGRVKIEWGDATNLSQVKSESLDAVSIGFGLRNVNNLDKALSEIYRILKPGGVFANLDVGKVKNPFIKAFADFYFFRIVPLFGYVLWGGKNEMFDYLPVSSLYYPDQEGLKSKLEQTGFEKVRYTNFVFGNSVLHIGKKPNKS</sequence>
<evidence type="ECO:0000256" key="5">
    <source>
        <dbReference type="HAMAP-Rule" id="MF_01813"/>
    </source>
</evidence>
<evidence type="ECO:0000256" key="2">
    <source>
        <dbReference type="ARBA" id="ARBA00022603"/>
    </source>
</evidence>
<dbReference type="NCBIfam" id="TIGR01934">
    <property type="entry name" value="MenG_MenH_UbiE"/>
    <property type="match status" value="1"/>
</dbReference>
<gene>
    <name evidence="5" type="primary">menG</name>
    <name evidence="6" type="ORF">CH357_14665</name>
</gene>
<keyword evidence="7" id="KW-1185">Reference proteome</keyword>
<evidence type="ECO:0000313" key="6">
    <source>
        <dbReference type="EMBL" id="PJZ24820.1"/>
    </source>
</evidence>
<comment type="function">
    <text evidence="5">Methyltransferase required for the conversion of demethylmenaquinol (DMKH2) to menaquinol (MKH2).</text>
</comment>
<comment type="caution">
    <text evidence="6">The sequence shown here is derived from an EMBL/GenBank/DDBJ whole genome shotgun (WGS) entry which is preliminary data.</text>
</comment>
<dbReference type="InterPro" id="IPR004033">
    <property type="entry name" value="UbiE/COQ5_MeTrFase"/>
</dbReference>
<dbReference type="EC" id="2.1.1.163" evidence="5"/>
<dbReference type="PANTHER" id="PTHR43591">
    <property type="entry name" value="METHYLTRANSFERASE"/>
    <property type="match status" value="1"/>
</dbReference>
<comment type="catalytic activity">
    <reaction evidence="5">
        <text>a 2-demethylmenaquinol + S-adenosyl-L-methionine = a menaquinol + S-adenosyl-L-homocysteine + H(+)</text>
        <dbReference type="Rhea" id="RHEA:42640"/>
        <dbReference type="Rhea" id="RHEA-COMP:9539"/>
        <dbReference type="Rhea" id="RHEA-COMP:9563"/>
        <dbReference type="ChEBI" id="CHEBI:15378"/>
        <dbReference type="ChEBI" id="CHEBI:18151"/>
        <dbReference type="ChEBI" id="CHEBI:55437"/>
        <dbReference type="ChEBI" id="CHEBI:57856"/>
        <dbReference type="ChEBI" id="CHEBI:59789"/>
        <dbReference type="EC" id="2.1.1.163"/>
    </reaction>
</comment>
<dbReference type="GO" id="GO:0043770">
    <property type="term" value="F:demethylmenaquinone methyltransferase activity"/>
    <property type="evidence" value="ECO:0007669"/>
    <property type="project" value="UniProtKB-UniRule"/>
</dbReference>
<evidence type="ECO:0000313" key="7">
    <source>
        <dbReference type="Proteomes" id="UP000232196"/>
    </source>
</evidence>
<feature type="binding site" evidence="5">
    <location>
        <begin position="115"/>
        <end position="116"/>
    </location>
    <ligand>
        <name>S-adenosyl-L-methionine</name>
        <dbReference type="ChEBI" id="CHEBI:59789"/>
    </ligand>
</feature>
<dbReference type="Proteomes" id="UP000232196">
    <property type="component" value="Unassembled WGS sequence"/>
</dbReference>
<dbReference type="InterPro" id="IPR029063">
    <property type="entry name" value="SAM-dependent_MTases_sf"/>
</dbReference>
<keyword evidence="1 5" id="KW-0474">Menaquinone biosynthesis</keyword>
<feature type="binding site" evidence="5">
    <location>
        <position position="67"/>
    </location>
    <ligand>
        <name>S-adenosyl-L-methionine</name>
        <dbReference type="ChEBI" id="CHEBI:59789"/>
    </ligand>
</feature>
<keyword evidence="2 5" id="KW-0489">Methyltransferase</keyword>
<dbReference type="CDD" id="cd02440">
    <property type="entry name" value="AdoMet_MTases"/>
    <property type="match status" value="1"/>
</dbReference>
<reference evidence="6 7" key="1">
    <citation type="submission" date="2017-07" db="EMBL/GenBank/DDBJ databases">
        <title>Leptospira spp. isolated from tropical soils.</title>
        <authorList>
            <person name="Thibeaux R."/>
            <person name="Iraola G."/>
            <person name="Ferres I."/>
            <person name="Bierque E."/>
            <person name="Girault D."/>
            <person name="Soupe-Gilbert M.-E."/>
            <person name="Picardeau M."/>
            <person name="Goarant C."/>
        </authorList>
    </citation>
    <scope>NUCLEOTIDE SEQUENCE [LARGE SCALE GENOMIC DNA]</scope>
    <source>
        <strain evidence="6 7">MCA1-C-A1</strain>
    </source>
</reference>
<proteinExistence type="inferred from homology"/>
<dbReference type="PROSITE" id="PS51608">
    <property type="entry name" value="SAM_MT_UBIE"/>
    <property type="match status" value="1"/>
</dbReference>
<comment type="pathway">
    <text evidence="5">Quinol/quinone metabolism; menaquinone biosynthesis; menaquinol from 1,4-dihydroxy-2-naphthoate: step 2/2.</text>
</comment>
<evidence type="ECO:0000256" key="3">
    <source>
        <dbReference type="ARBA" id="ARBA00022679"/>
    </source>
</evidence>
<protein>
    <recommendedName>
        <fullName evidence="5">Demethylmenaquinone methyltransferase</fullName>
        <ecNumber evidence="5">2.1.1.163</ecNumber>
    </recommendedName>
</protein>
<keyword evidence="4 5" id="KW-0949">S-adenosyl-L-methionine</keyword>
<evidence type="ECO:0000256" key="4">
    <source>
        <dbReference type="ARBA" id="ARBA00022691"/>
    </source>
</evidence>
<feature type="binding site" evidence="5">
    <location>
        <position position="87"/>
    </location>
    <ligand>
        <name>S-adenosyl-L-methionine</name>
        <dbReference type="ChEBI" id="CHEBI:59789"/>
    </ligand>
</feature>
<keyword evidence="3 5" id="KW-0808">Transferase</keyword>
<dbReference type="RefSeq" id="WP_100707511.1">
    <property type="nucleotide sequence ID" value="NZ_NPDL01000006.1"/>
</dbReference>
<dbReference type="SUPFAM" id="SSF53335">
    <property type="entry name" value="S-adenosyl-L-methionine-dependent methyltransferases"/>
    <property type="match status" value="1"/>
</dbReference>
<dbReference type="GO" id="GO:0032259">
    <property type="term" value="P:methylation"/>
    <property type="evidence" value="ECO:0007669"/>
    <property type="project" value="UniProtKB-KW"/>
</dbReference>
<name>A0A2M9XAU9_9LEPT</name>
<accession>A0A2M9XAU9</accession>
<dbReference type="EMBL" id="NPDN01000007">
    <property type="protein sequence ID" value="PJZ24820.1"/>
    <property type="molecule type" value="Genomic_DNA"/>
</dbReference>
<dbReference type="HAMAP" id="MF_01813">
    <property type="entry name" value="MenG_UbiE_methyltr"/>
    <property type="match status" value="1"/>
</dbReference>
<dbReference type="GO" id="GO:0009234">
    <property type="term" value="P:menaquinone biosynthetic process"/>
    <property type="evidence" value="ECO:0007669"/>
    <property type="project" value="UniProtKB-UniRule"/>
</dbReference>
<organism evidence="6 7">
    <name type="scientific">Leptospira hartskeerlii</name>
    <dbReference type="NCBI Taxonomy" id="2023177"/>
    <lineage>
        <taxon>Bacteria</taxon>
        <taxon>Pseudomonadati</taxon>
        <taxon>Spirochaetota</taxon>
        <taxon>Spirochaetia</taxon>
        <taxon>Leptospirales</taxon>
        <taxon>Leptospiraceae</taxon>
        <taxon>Leptospira</taxon>
    </lineage>
</organism>
<dbReference type="AlphaFoldDB" id="A0A2M9XAU9"/>
<dbReference type="UniPathway" id="UPA00079">
    <property type="reaction ID" value="UER00169"/>
</dbReference>